<sequence length="606" mass="66726">MLSLLINIGVTIWCGKRLTFEHGMAVLFSGDCNRVARYNSWLHLGINALSTGLYNSVFFSSLSTNGYNILYATPDFAGGGAYDTKRWPGDDMCDVPQIQREAASWQRLDNAACIRTYADDLLSQYRNVILVVSNSTTSNNSLLNIVGYENTMAELLRIGFTRDPYEWICDDKHLGAKIDLGPFVALSTDIHAHPCYTEVSKLEAVADQWSSGGYAIQHCLVEKVPEKCTLNFNLYIAIVVMIFNLAKIFCMCYVAFWIRDRPLITVGDAVDSFLRVVDDTSKGHCLLSKKQVVFAWEQAAWVSNGGRRKDLHNDPVAFRLERHKWSSAASTGRWLISLFLVTTALTIIVSLLGYGIRQLDGPKDTKSLWALGFGTAHAQSLIKGWNLPTVGKSTFIAAVLVANLPQPLLSFIYLFVNGLFTNMLLASEWSDFAYERKSLRVSSPEGGQRSSYFLQLPYRYALPLMVTSGLLHWLVSQSIFVADISVNNRAGILDPTLSVSTCGYSIFAMAFTLIVGGLLLASAIGLGFRRYKPGMPLVGTCSVAIAAACHGPDQEKEDSALLPLKWGAAPDYTSSETAVGHCCFSSEEVEMPKEGRLYAGTASQKS</sequence>
<evidence type="ECO:0000313" key="4">
    <source>
        <dbReference type="Proteomes" id="UP001172673"/>
    </source>
</evidence>
<proteinExistence type="predicted"/>
<accession>A0AA38WYJ0</accession>
<dbReference type="PANTHER" id="PTHR35395:SF1">
    <property type="entry name" value="DUF6536 DOMAIN-CONTAINING PROTEIN"/>
    <property type="match status" value="1"/>
</dbReference>
<evidence type="ECO:0000313" key="3">
    <source>
        <dbReference type="EMBL" id="KAJ9603506.1"/>
    </source>
</evidence>
<organism evidence="3 4">
    <name type="scientific">Cladophialophora chaetospira</name>
    <dbReference type="NCBI Taxonomy" id="386627"/>
    <lineage>
        <taxon>Eukaryota</taxon>
        <taxon>Fungi</taxon>
        <taxon>Dikarya</taxon>
        <taxon>Ascomycota</taxon>
        <taxon>Pezizomycotina</taxon>
        <taxon>Eurotiomycetes</taxon>
        <taxon>Chaetothyriomycetidae</taxon>
        <taxon>Chaetothyriales</taxon>
        <taxon>Herpotrichiellaceae</taxon>
        <taxon>Cladophialophora</taxon>
    </lineage>
</organism>
<feature type="domain" description="DUF6536" evidence="2">
    <location>
        <begin position="2"/>
        <end position="53"/>
    </location>
</feature>
<comment type="caution">
    <text evidence="3">The sequence shown here is derived from an EMBL/GenBank/DDBJ whole genome shotgun (WGS) entry which is preliminary data.</text>
</comment>
<keyword evidence="1" id="KW-0812">Transmembrane</keyword>
<keyword evidence="1" id="KW-1133">Transmembrane helix</keyword>
<dbReference type="PANTHER" id="PTHR35395">
    <property type="entry name" value="DUF6536 DOMAIN-CONTAINING PROTEIN"/>
    <property type="match status" value="1"/>
</dbReference>
<dbReference type="InterPro" id="IPR046623">
    <property type="entry name" value="DUF6536"/>
</dbReference>
<gene>
    <name evidence="3" type="ORF">H2200_011692</name>
</gene>
<dbReference type="Pfam" id="PF20163">
    <property type="entry name" value="DUF6536"/>
    <property type="match status" value="1"/>
</dbReference>
<feature type="transmembrane region" description="Helical" evidence="1">
    <location>
        <begin position="460"/>
        <end position="484"/>
    </location>
</feature>
<dbReference type="AlphaFoldDB" id="A0AA38WYJ0"/>
<evidence type="ECO:0000259" key="2">
    <source>
        <dbReference type="Pfam" id="PF20163"/>
    </source>
</evidence>
<feature type="transmembrane region" description="Helical" evidence="1">
    <location>
        <begin position="504"/>
        <end position="528"/>
    </location>
</feature>
<feature type="transmembrane region" description="Helical" evidence="1">
    <location>
        <begin position="334"/>
        <end position="356"/>
    </location>
</feature>
<keyword evidence="4" id="KW-1185">Reference proteome</keyword>
<evidence type="ECO:0000256" key="1">
    <source>
        <dbReference type="SAM" id="Phobius"/>
    </source>
</evidence>
<keyword evidence="1" id="KW-0472">Membrane</keyword>
<name>A0AA38WYJ0_9EURO</name>
<feature type="transmembrane region" description="Helical" evidence="1">
    <location>
        <begin position="395"/>
        <end position="416"/>
    </location>
</feature>
<dbReference type="EMBL" id="JAPDRK010000021">
    <property type="protein sequence ID" value="KAJ9603506.1"/>
    <property type="molecule type" value="Genomic_DNA"/>
</dbReference>
<dbReference type="Proteomes" id="UP001172673">
    <property type="component" value="Unassembled WGS sequence"/>
</dbReference>
<protein>
    <recommendedName>
        <fullName evidence="2">DUF6536 domain-containing protein</fullName>
    </recommendedName>
</protein>
<reference evidence="3" key="1">
    <citation type="submission" date="2022-10" db="EMBL/GenBank/DDBJ databases">
        <title>Culturing micro-colonial fungi from biological soil crusts in the Mojave desert and describing Neophaeococcomyces mojavensis, and introducing the new genera and species Taxawa tesnikishii.</title>
        <authorList>
            <person name="Kurbessoian T."/>
            <person name="Stajich J.E."/>
        </authorList>
    </citation>
    <scope>NUCLEOTIDE SEQUENCE</scope>
    <source>
        <strain evidence="3">TK_41</strain>
    </source>
</reference>
<feature type="transmembrane region" description="Helical" evidence="1">
    <location>
        <begin position="234"/>
        <end position="256"/>
    </location>
</feature>